<gene>
    <name evidence="2" type="ORF">Aspvir_009673</name>
</gene>
<accession>A0A9P3F8P3</accession>
<proteinExistence type="predicted"/>
<keyword evidence="1" id="KW-0812">Transmembrane</keyword>
<feature type="transmembrane region" description="Helical" evidence="1">
    <location>
        <begin position="189"/>
        <end position="208"/>
    </location>
</feature>
<feature type="transmembrane region" description="Helical" evidence="1">
    <location>
        <begin position="266"/>
        <end position="284"/>
    </location>
</feature>
<dbReference type="AlphaFoldDB" id="A0A9P3F8P3"/>
<dbReference type="OrthoDB" id="1937642at2759"/>
<evidence type="ECO:0000256" key="1">
    <source>
        <dbReference type="SAM" id="Phobius"/>
    </source>
</evidence>
<keyword evidence="1" id="KW-0472">Membrane</keyword>
<feature type="transmembrane region" description="Helical" evidence="1">
    <location>
        <begin position="44"/>
        <end position="62"/>
    </location>
</feature>
<reference evidence="2 3" key="1">
    <citation type="submission" date="2021-02" db="EMBL/GenBank/DDBJ databases">
        <title>Pan-genome distribution and transcriptional activeness of fungal secondary metabolism genes in Aspergillus section Fumigati.</title>
        <authorList>
            <person name="Takahashi H."/>
            <person name="Umemura M."/>
            <person name="Ninomiya A."/>
            <person name="Kusuya Y."/>
            <person name="Urayama S."/>
            <person name="Shimizu M."/>
            <person name="Watanabe A."/>
            <person name="Kamei K."/>
            <person name="Yaguchi T."/>
            <person name="Hagiwara D."/>
        </authorList>
    </citation>
    <scope>NUCLEOTIDE SEQUENCE [LARGE SCALE GENOMIC DNA]</scope>
    <source>
        <strain evidence="2 3">IFM 47045</strain>
    </source>
</reference>
<dbReference type="RefSeq" id="XP_043128746.1">
    <property type="nucleotide sequence ID" value="XM_043272811.1"/>
</dbReference>
<protein>
    <submittedName>
        <fullName evidence="2">Uncharacterized protein</fullName>
    </submittedName>
</protein>
<evidence type="ECO:0000313" key="2">
    <source>
        <dbReference type="EMBL" id="GIK05560.1"/>
    </source>
</evidence>
<comment type="caution">
    <text evidence="2">The sequence shown here is derived from an EMBL/GenBank/DDBJ whole genome shotgun (WGS) entry which is preliminary data.</text>
</comment>
<dbReference type="Proteomes" id="UP000710440">
    <property type="component" value="Unassembled WGS sequence"/>
</dbReference>
<evidence type="ECO:0000313" key="3">
    <source>
        <dbReference type="Proteomes" id="UP000710440"/>
    </source>
</evidence>
<sequence length="391" mass="43671">MFDPSLIADQLKTQWTTPSDVFSILLILGGDVVARALAQLAGGGFTPVAFSFGWVTYAISALGQDRLMLQDADTPCRVINARTGVTRDNTSWVLGRIMRDFEFWKDRQTLDKLHTLIDYKWRAMRQRNPDARVPKFAGLVVSVYKPSETQPPGIPVRDGLYWSGAVVLTLQLFIAAIPCGLFGDWGILMITAVGIILSLITGSLPAWAREKWPCRRDSEDGYILTGGYGNQHAIIILGNGHGLNLEDLAVGGGNDMEVIQGLGTTVAMFLLAVSWVLLLITASALKTNSWFLLAIGSVGMIHKSYMPRWYRRPENYGIPLEFECVIGEPKVMSTLLEVERRYHRIGRNMLRDLFPDQLRPSEGREWEAVEEAWKEKYAKERAQDPITLLGA</sequence>
<dbReference type="EMBL" id="BOPL01000009">
    <property type="protein sequence ID" value="GIK05560.1"/>
    <property type="molecule type" value="Genomic_DNA"/>
</dbReference>
<feature type="transmembrane region" description="Helical" evidence="1">
    <location>
        <begin position="160"/>
        <end position="183"/>
    </location>
</feature>
<organism evidence="2 3">
    <name type="scientific">Aspergillus viridinutans</name>
    <dbReference type="NCBI Taxonomy" id="75553"/>
    <lineage>
        <taxon>Eukaryota</taxon>
        <taxon>Fungi</taxon>
        <taxon>Dikarya</taxon>
        <taxon>Ascomycota</taxon>
        <taxon>Pezizomycotina</taxon>
        <taxon>Eurotiomycetes</taxon>
        <taxon>Eurotiomycetidae</taxon>
        <taxon>Eurotiales</taxon>
        <taxon>Aspergillaceae</taxon>
        <taxon>Aspergillus</taxon>
        <taxon>Aspergillus subgen. Fumigati</taxon>
    </lineage>
</organism>
<dbReference type="GeneID" id="66937655"/>
<keyword evidence="1" id="KW-1133">Transmembrane helix</keyword>
<name>A0A9P3F8P3_ASPVI</name>
<keyword evidence="3" id="KW-1185">Reference proteome</keyword>